<protein>
    <submittedName>
        <fullName evidence="1">Uncharacterized protein</fullName>
    </submittedName>
</protein>
<proteinExistence type="predicted"/>
<reference evidence="1 2" key="2">
    <citation type="journal article" date="2022" name="Mol. Ecol. Resour.">
        <title>The genomes of chicory, endive, great burdock and yacon provide insights into Asteraceae paleo-polyploidization history and plant inulin production.</title>
        <authorList>
            <person name="Fan W."/>
            <person name="Wang S."/>
            <person name="Wang H."/>
            <person name="Wang A."/>
            <person name="Jiang F."/>
            <person name="Liu H."/>
            <person name="Zhao H."/>
            <person name="Xu D."/>
            <person name="Zhang Y."/>
        </authorList>
    </citation>
    <scope>NUCLEOTIDE SEQUENCE [LARGE SCALE GENOMIC DNA]</scope>
    <source>
        <strain evidence="2">cv. Punajuju</strain>
        <tissue evidence="1">Leaves</tissue>
    </source>
</reference>
<sequence length="654" mass="75062">MAIKPKNPSILLQFKLKNGGIYHRAAAGVCSVIHGRQAAPTPRGRRESFRREVLLLNGSSLPLSRMFYACDDNSLDRSDRQVPYILPHSSRISPVQEQVLVASNPRHTPVNSHSKSTIYLNPRYHHMHFSISLSSNSLKNVDLFDKNCHSQIRGFSEVANSDGESEAEDAGGDEFVRVKSVADEEEVKRICNVIEELFALDRNMEAVLDDCKINLTHDLVINVLERFKHARRPAFRFFSWAGQKPGFHHDSTTYNTMMTILGKTKQFETMISLLNEMGDKQLLTLETFQICIKAFAGSQQRRKAVGMFDLMKKHNFKVGVDTINCLLDNLGRSKLGKEAHILFQKLKDRFTPNIQTYTILLNGWCKIGNLLEAGKIWNEMIDIGIHPDIVAHNIMLEGLLKSHKRSEAIKFFEIMKSKGPCNTRSYTIMIRDLCKQKKMKEAIQCYENMLSHEHNPDVAVYTCLITGFGNIKQMDKVYGLLKEMKENGCKPDGRLYNALIKLMTNRKMPNDAVRIYKKMIESEIKPSIHTYNMMIKSFFMMENYEMGVRVWEEMSEKGVCKDDNSYTVFIGGLIRIGRSIEACRYLEEMIEKGMKLPKIDYGKFSGDFCKSGKDNVFEELGKKMEMEGKIEVSNVFFRYGEMMKKGKRLEFVRD</sequence>
<dbReference type="EMBL" id="CM042016">
    <property type="protein sequence ID" value="KAI3699406.1"/>
    <property type="molecule type" value="Genomic_DNA"/>
</dbReference>
<gene>
    <name evidence="1" type="ORF">L2E82_43690</name>
</gene>
<organism evidence="1 2">
    <name type="scientific">Cichorium intybus</name>
    <name type="common">Chicory</name>
    <dbReference type="NCBI Taxonomy" id="13427"/>
    <lineage>
        <taxon>Eukaryota</taxon>
        <taxon>Viridiplantae</taxon>
        <taxon>Streptophyta</taxon>
        <taxon>Embryophyta</taxon>
        <taxon>Tracheophyta</taxon>
        <taxon>Spermatophyta</taxon>
        <taxon>Magnoliopsida</taxon>
        <taxon>eudicotyledons</taxon>
        <taxon>Gunneridae</taxon>
        <taxon>Pentapetalae</taxon>
        <taxon>asterids</taxon>
        <taxon>campanulids</taxon>
        <taxon>Asterales</taxon>
        <taxon>Asteraceae</taxon>
        <taxon>Cichorioideae</taxon>
        <taxon>Cichorieae</taxon>
        <taxon>Cichoriinae</taxon>
        <taxon>Cichorium</taxon>
    </lineage>
</organism>
<name>A0ACB8ZPI6_CICIN</name>
<dbReference type="Proteomes" id="UP001055811">
    <property type="component" value="Linkage Group LG08"/>
</dbReference>
<comment type="caution">
    <text evidence="1">The sequence shown here is derived from an EMBL/GenBank/DDBJ whole genome shotgun (WGS) entry which is preliminary data.</text>
</comment>
<evidence type="ECO:0000313" key="2">
    <source>
        <dbReference type="Proteomes" id="UP001055811"/>
    </source>
</evidence>
<reference evidence="2" key="1">
    <citation type="journal article" date="2022" name="Mol. Ecol. Resour.">
        <title>The genomes of chicory, endive, great burdock and yacon provide insights into Asteraceae palaeo-polyploidization history and plant inulin production.</title>
        <authorList>
            <person name="Fan W."/>
            <person name="Wang S."/>
            <person name="Wang H."/>
            <person name="Wang A."/>
            <person name="Jiang F."/>
            <person name="Liu H."/>
            <person name="Zhao H."/>
            <person name="Xu D."/>
            <person name="Zhang Y."/>
        </authorList>
    </citation>
    <scope>NUCLEOTIDE SEQUENCE [LARGE SCALE GENOMIC DNA]</scope>
    <source>
        <strain evidence="2">cv. Punajuju</strain>
    </source>
</reference>
<keyword evidence="2" id="KW-1185">Reference proteome</keyword>
<evidence type="ECO:0000313" key="1">
    <source>
        <dbReference type="EMBL" id="KAI3699406.1"/>
    </source>
</evidence>
<accession>A0ACB8ZPI6</accession>